<evidence type="ECO:0000313" key="1">
    <source>
        <dbReference type="EMBL" id="MDY0409031.1"/>
    </source>
</evidence>
<gene>
    <name evidence="1" type="ORF">RWD45_11245</name>
</gene>
<sequence>MKKCSSQVENFKERLKEYSTANDIVIALDEITSQLLYSPSHDYQIFEKAVKDLGYFLGFISEQPDKKSDGPDNFWRTENFDFVIECKNQSTGEVSRSETSQIASSKRWYTDLYAEENRLCLVMFHPESILRRDAYGDSEFNVVNKEKLTHLREKVRALGEKLSVKGSNEWTVGELQDRLSNCRLDQKLFLQEFTSKIRRQR</sequence>
<dbReference type="EMBL" id="JAWDIQ010000002">
    <property type="protein sequence ID" value="MDY0409031.1"/>
    <property type="molecule type" value="Genomic_DNA"/>
</dbReference>
<name>A0ABU5CT32_9BACI</name>
<keyword evidence="2" id="KW-1185">Reference proteome</keyword>
<comment type="caution">
    <text evidence="1">The sequence shown here is derived from an EMBL/GenBank/DDBJ whole genome shotgun (WGS) entry which is preliminary data.</text>
</comment>
<reference evidence="1 2" key="1">
    <citation type="submission" date="2023-10" db="EMBL/GenBank/DDBJ databases">
        <title>Virgibacillus soli CC-YMP-6 genome.</title>
        <authorList>
            <person name="Miliotis G."/>
            <person name="Sengupta P."/>
            <person name="Hameed A."/>
            <person name="Chuvochina M."/>
            <person name="Mcdonagh F."/>
            <person name="Simpson A.C."/>
            <person name="Singh N.K."/>
            <person name="Rekha P.D."/>
            <person name="Raman K."/>
            <person name="Hugenholtz P."/>
            <person name="Venkateswaran K."/>
        </authorList>
    </citation>
    <scope>NUCLEOTIDE SEQUENCE [LARGE SCALE GENOMIC DNA]</scope>
    <source>
        <strain evidence="1 2">CC-YMP-6</strain>
    </source>
</reference>
<organism evidence="1 2">
    <name type="scientific">Paracerasibacillus soli</name>
    <dbReference type="NCBI Taxonomy" id="480284"/>
    <lineage>
        <taxon>Bacteria</taxon>
        <taxon>Bacillati</taxon>
        <taxon>Bacillota</taxon>
        <taxon>Bacilli</taxon>
        <taxon>Bacillales</taxon>
        <taxon>Bacillaceae</taxon>
        <taxon>Paracerasibacillus</taxon>
    </lineage>
</organism>
<proteinExistence type="predicted"/>
<protein>
    <recommendedName>
        <fullName evidence="3">Restriction endonuclease</fullName>
    </recommendedName>
</protein>
<evidence type="ECO:0000313" key="2">
    <source>
        <dbReference type="Proteomes" id="UP001275315"/>
    </source>
</evidence>
<accession>A0ABU5CT32</accession>
<dbReference type="RefSeq" id="WP_320379852.1">
    <property type="nucleotide sequence ID" value="NZ_JAWDIQ010000002.1"/>
</dbReference>
<dbReference type="Proteomes" id="UP001275315">
    <property type="component" value="Unassembled WGS sequence"/>
</dbReference>
<evidence type="ECO:0008006" key="3">
    <source>
        <dbReference type="Google" id="ProtNLM"/>
    </source>
</evidence>